<gene>
    <name evidence="1" type="ORF">EV653_5169</name>
</gene>
<name>A0A4V6Q9C9_9ACTN</name>
<sequence>MSSDKDACWFAVRCVFASGWPPDRSTPLYEERITLWLAASAEEAIERAEVEAIEYAGAIEESPDTYLGIAQSYRLADTPGDGAEVFSLMRSSVLEPDEYLDAFFDTGTERQKTVE</sequence>
<reference evidence="1 2" key="1">
    <citation type="submission" date="2019-03" db="EMBL/GenBank/DDBJ databases">
        <title>Genomic Encyclopedia of Type Strains, Phase III (KMG-III): the genomes of soil and plant-associated and newly described type strains.</title>
        <authorList>
            <person name="Whitman W."/>
        </authorList>
    </citation>
    <scope>NUCLEOTIDE SEQUENCE [LARGE SCALE GENOMIC DNA]</scope>
    <source>
        <strain evidence="1 2">VKM Ac-2573</strain>
    </source>
</reference>
<dbReference type="EMBL" id="SODP01000002">
    <property type="protein sequence ID" value="TDW71097.1"/>
    <property type="molecule type" value="Genomic_DNA"/>
</dbReference>
<keyword evidence="2" id="KW-1185">Reference proteome</keyword>
<dbReference type="RefSeq" id="WP_202871818.1">
    <property type="nucleotide sequence ID" value="NZ_SODP01000002.1"/>
</dbReference>
<evidence type="ECO:0000313" key="1">
    <source>
        <dbReference type="EMBL" id="TDW71097.1"/>
    </source>
</evidence>
<dbReference type="AlphaFoldDB" id="A0A4V6Q9C9"/>
<proteinExistence type="predicted"/>
<evidence type="ECO:0000313" key="2">
    <source>
        <dbReference type="Proteomes" id="UP000295146"/>
    </source>
</evidence>
<organism evidence="1 2">
    <name type="scientific">Kribbella pratensis</name>
    <dbReference type="NCBI Taxonomy" id="2512112"/>
    <lineage>
        <taxon>Bacteria</taxon>
        <taxon>Bacillati</taxon>
        <taxon>Actinomycetota</taxon>
        <taxon>Actinomycetes</taxon>
        <taxon>Propionibacteriales</taxon>
        <taxon>Kribbellaceae</taxon>
        <taxon>Kribbella</taxon>
    </lineage>
</organism>
<dbReference type="Proteomes" id="UP000295146">
    <property type="component" value="Unassembled WGS sequence"/>
</dbReference>
<comment type="caution">
    <text evidence="1">The sequence shown here is derived from an EMBL/GenBank/DDBJ whole genome shotgun (WGS) entry which is preliminary data.</text>
</comment>
<evidence type="ECO:0008006" key="3">
    <source>
        <dbReference type="Google" id="ProtNLM"/>
    </source>
</evidence>
<protein>
    <recommendedName>
        <fullName evidence="3">DUF4288 domain-containing protein</fullName>
    </recommendedName>
</protein>
<accession>A0A4V6Q9C9</accession>